<feature type="chain" id="PRO_5010181449" description="SsuA/THI5-like domain-containing protein" evidence="4">
    <location>
        <begin position="36"/>
        <end position="332"/>
    </location>
</feature>
<name>A0A1R0KUF7_9PSEU</name>
<sequence>MSTRRMFRGSRRASGRALAGAGVLVLASGCGLLGADSDPAPGPQTPVKVAALALTDVAPLHLATSHGLFAAEDLAVTLVPSSSGQDAITKLMSGDADIAYAGDIAIVTAVRRGLPLKIIAEAAVARPESMRIMTRNDGSVPSVAALAGKKLGRNAPNGVSDTLTKSLMFDHGADPNSVTWLNLDWQLMIPALHRGDIDAALLPEPVLTKAKKENLYPLIDPAGPATSAHDFPTGSYAVTQDRAAGLGAAIAGFQRAMRTAADLANTNPVEVETIATRHLNIDAGTAALMTVPYFRSDPSLPELQRVPDLMQRYGALDRRIEMATLIIAPPRP</sequence>
<evidence type="ECO:0000313" key="6">
    <source>
        <dbReference type="EMBL" id="OLZ51738.1"/>
    </source>
</evidence>
<evidence type="ECO:0000256" key="2">
    <source>
        <dbReference type="ARBA" id="ARBA00010742"/>
    </source>
</evidence>
<dbReference type="EMBL" id="MQUQ01000007">
    <property type="protein sequence ID" value="OLZ51738.1"/>
    <property type="molecule type" value="Genomic_DNA"/>
</dbReference>
<feature type="signal peptide" evidence="4">
    <location>
        <begin position="1"/>
        <end position="35"/>
    </location>
</feature>
<dbReference type="SUPFAM" id="SSF53850">
    <property type="entry name" value="Periplasmic binding protein-like II"/>
    <property type="match status" value="1"/>
</dbReference>
<dbReference type="PANTHER" id="PTHR30024:SF47">
    <property type="entry name" value="TAURINE-BINDING PERIPLASMIC PROTEIN"/>
    <property type="match status" value="1"/>
</dbReference>
<dbReference type="GO" id="GO:0042597">
    <property type="term" value="C:periplasmic space"/>
    <property type="evidence" value="ECO:0007669"/>
    <property type="project" value="UniProtKB-SubCell"/>
</dbReference>
<evidence type="ECO:0000256" key="4">
    <source>
        <dbReference type="SAM" id="SignalP"/>
    </source>
</evidence>
<organism evidence="6 7">
    <name type="scientific">Amycolatopsis coloradensis</name>
    <dbReference type="NCBI Taxonomy" id="76021"/>
    <lineage>
        <taxon>Bacteria</taxon>
        <taxon>Bacillati</taxon>
        <taxon>Actinomycetota</taxon>
        <taxon>Actinomycetes</taxon>
        <taxon>Pseudonocardiales</taxon>
        <taxon>Pseudonocardiaceae</taxon>
        <taxon>Amycolatopsis</taxon>
    </lineage>
</organism>
<dbReference type="AlphaFoldDB" id="A0A1R0KUF7"/>
<dbReference type="Proteomes" id="UP000187486">
    <property type="component" value="Unassembled WGS sequence"/>
</dbReference>
<dbReference type="PROSITE" id="PS51257">
    <property type="entry name" value="PROKAR_LIPOPROTEIN"/>
    <property type="match status" value="1"/>
</dbReference>
<comment type="caution">
    <text evidence="6">The sequence shown here is derived from an EMBL/GenBank/DDBJ whole genome shotgun (WGS) entry which is preliminary data.</text>
</comment>
<dbReference type="Pfam" id="PF09084">
    <property type="entry name" value="NMT1"/>
    <property type="match status" value="1"/>
</dbReference>
<gene>
    <name evidence="6" type="ORF">BS329_15870</name>
</gene>
<evidence type="ECO:0000256" key="1">
    <source>
        <dbReference type="ARBA" id="ARBA00004418"/>
    </source>
</evidence>
<evidence type="ECO:0000259" key="5">
    <source>
        <dbReference type="Pfam" id="PF09084"/>
    </source>
</evidence>
<keyword evidence="7" id="KW-1185">Reference proteome</keyword>
<feature type="domain" description="SsuA/THI5-like" evidence="5">
    <location>
        <begin position="55"/>
        <end position="270"/>
    </location>
</feature>
<dbReference type="STRING" id="76021.BS329_15870"/>
<dbReference type="OrthoDB" id="3638400at2"/>
<comment type="similarity">
    <text evidence="2">Belongs to the bacterial solute-binding protein SsuA/TauA family.</text>
</comment>
<evidence type="ECO:0000313" key="7">
    <source>
        <dbReference type="Proteomes" id="UP000187486"/>
    </source>
</evidence>
<proteinExistence type="inferred from homology"/>
<dbReference type="Gene3D" id="3.40.190.10">
    <property type="entry name" value="Periplasmic binding protein-like II"/>
    <property type="match status" value="2"/>
</dbReference>
<dbReference type="PANTHER" id="PTHR30024">
    <property type="entry name" value="ALIPHATIC SULFONATES-BINDING PROTEIN-RELATED"/>
    <property type="match status" value="1"/>
</dbReference>
<accession>A0A1R0KUF7</accession>
<dbReference type="RefSeq" id="WP_076161453.1">
    <property type="nucleotide sequence ID" value="NZ_MQUQ01000007.1"/>
</dbReference>
<evidence type="ECO:0000256" key="3">
    <source>
        <dbReference type="ARBA" id="ARBA00022729"/>
    </source>
</evidence>
<protein>
    <recommendedName>
        <fullName evidence="5">SsuA/THI5-like domain-containing protein</fullName>
    </recommendedName>
</protein>
<comment type="subcellular location">
    <subcellularLocation>
        <location evidence="1">Periplasm</location>
    </subcellularLocation>
</comment>
<reference evidence="6 7" key="1">
    <citation type="submission" date="2016-01" db="EMBL/GenBank/DDBJ databases">
        <title>Amycolatopsis coloradensis genome sequencing and assembly.</title>
        <authorList>
            <person name="Mayilraj S."/>
        </authorList>
    </citation>
    <scope>NUCLEOTIDE SEQUENCE [LARGE SCALE GENOMIC DNA]</scope>
    <source>
        <strain evidence="6 7">DSM 44225</strain>
    </source>
</reference>
<keyword evidence="3 4" id="KW-0732">Signal</keyword>
<dbReference type="InterPro" id="IPR015168">
    <property type="entry name" value="SsuA/THI5"/>
</dbReference>